<dbReference type="InterPro" id="IPR003582">
    <property type="entry name" value="ShKT_dom"/>
</dbReference>
<dbReference type="SMART" id="SM00254">
    <property type="entry name" value="ShKT"/>
    <property type="match status" value="1"/>
</dbReference>
<evidence type="ECO:0000313" key="3">
    <source>
        <dbReference type="EMBL" id="VDO23135.1"/>
    </source>
</evidence>
<dbReference type="PANTHER" id="PTHR21724">
    <property type="entry name" value="SHKT DOMAIN-CONTAINING PROTEIN"/>
    <property type="match status" value="1"/>
</dbReference>
<feature type="disulfide bond" evidence="1">
    <location>
        <begin position="106"/>
        <end position="140"/>
    </location>
</feature>
<keyword evidence="1" id="KW-1015">Disulfide bond</keyword>
<evidence type="ECO:0000259" key="2">
    <source>
        <dbReference type="PROSITE" id="PS51670"/>
    </source>
</evidence>
<dbReference type="AlphaFoldDB" id="A0A183F7G9"/>
<evidence type="ECO:0000256" key="1">
    <source>
        <dbReference type="PROSITE-ProRule" id="PRU01005"/>
    </source>
</evidence>
<organism evidence="4 5">
    <name type="scientific">Heligmosomoides polygyrus</name>
    <name type="common">Parasitic roundworm</name>
    <dbReference type="NCBI Taxonomy" id="6339"/>
    <lineage>
        <taxon>Eukaryota</taxon>
        <taxon>Metazoa</taxon>
        <taxon>Ecdysozoa</taxon>
        <taxon>Nematoda</taxon>
        <taxon>Chromadorea</taxon>
        <taxon>Rhabditida</taxon>
        <taxon>Rhabditina</taxon>
        <taxon>Rhabditomorpha</taxon>
        <taxon>Strongyloidea</taxon>
        <taxon>Heligmosomidae</taxon>
        <taxon>Heligmosomoides</taxon>
    </lineage>
</organism>
<comment type="caution">
    <text evidence="1">Lacks conserved residue(s) required for the propagation of feature annotation.</text>
</comment>
<dbReference type="OrthoDB" id="5813795at2759"/>
<accession>A0A183F7G9</accession>
<dbReference type="Gene3D" id="1.10.10.1870">
    <property type="entry name" value="ShTK domain-like"/>
    <property type="match status" value="1"/>
</dbReference>
<dbReference type="EMBL" id="UZAH01002825">
    <property type="protein sequence ID" value="VDO23135.1"/>
    <property type="molecule type" value="Genomic_DNA"/>
</dbReference>
<dbReference type="Pfam" id="PF01549">
    <property type="entry name" value="ShK"/>
    <property type="match status" value="3"/>
</dbReference>
<evidence type="ECO:0000313" key="4">
    <source>
        <dbReference type="Proteomes" id="UP000050761"/>
    </source>
</evidence>
<dbReference type="PANTHER" id="PTHR21724:SF0">
    <property type="entry name" value="SHKT DOMAIN-CONTAINING PROTEIN"/>
    <property type="match status" value="1"/>
</dbReference>
<dbReference type="PROSITE" id="PS51670">
    <property type="entry name" value="SHKT"/>
    <property type="match status" value="1"/>
</dbReference>
<evidence type="ECO:0000313" key="5">
    <source>
        <dbReference type="WBParaSite" id="HPBE_0000211101-mRNA-1"/>
    </source>
</evidence>
<sequence>MTLSNTHLSKNPNQCLNSIDLMLKSATDKVDLATIVKDANRQRNEDVVSAAVASCPKTCGYCCLTPAYNSPRIHCDNVTPAQCRSTTWRTILAEDCPAKCGLSDGCVDSDPFCKNNPDICRHVDMQSFVRVNCRRTCGFCQEGGMKRMTFVQFMANKKGP</sequence>
<gene>
    <name evidence="3" type="ORF">HPBE_LOCUS2112</name>
</gene>
<name>A0A183F7G9_HELPZ</name>
<dbReference type="WBParaSite" id="HPBE_0000211101-mRNA-1">
    <property type="protein sequence ID" value="HPBE_0000211101-mRNA-1"/>
    <property type="gene ID" value="HPBE_0000211101"/>
</dbReference>
<dbReference type="Proteomes" id="UP000050761">
    <property type="component" value="Unassembled WGS sequence"/>
</dbReference>
<keyword evidence="4" id="KW-1185">Reference proteome</keyword>
<accession>A0A3P7XBT1</accession>
<reference evidence="5" key="2">
    <citation type="submission" date="2019-09" db="UniProtKB">
        <authorList>
            <consortium name="WormBaseParasite"/>
        </authorList>
    </citation>
    <scope>IDENTIFICATION</scope>
</reference>
<feature type="domain" description="ShKT" evidence="2">
    <location>
        <begin position="106"/>
        <end position="140"/>
    </location>
</feature>
<reference evidence="3 4" key="1">
    <citation type="submission" date="2018-11" db="EMBL/GenBank/DDBJ databases">
        <authorList>
            <consortium name="Pathogen Informatics"/>
        </authorList>
    </citation>
    <scope>NUCLEOTIDE SEQUENCE [LARGE SCALE GENOMIC DNA]</scope>
</reference>
<protein>
    <submittedName>
        <fullName evidence="5">ShKT domain-containing protein</fullName>
    </submittedName>
</protein>
<proteinExistence type="predicted"/>